<keyword evidence="1" id="KW-0472">Membrane</keyword>
<reference evidence="2" key="1">
    <citation type="submission" date="2019-11" db="EMBL/GenBank/DDBJ databases">
        <title>The nuclear and mitochondrial genomes of Frieseomelitta varia - a highly eusocial stingless bee (Meliponini) with a permanently sterile worker caste.</title>
        <authorList>
            <person name="Freitas F.C.P."/>
            <person name="Lourenco A.P."/>
            <person name="Nunes F.M.F."/>
            <person name="Paschoal A.R."/>
            <person name="Abreu F.C.P."/>
            <person name="Barbin F.O."/>
            <person name="Bataglia L."/>
            <person name="Cardoso-Junior C.A.M."/>
            <person name="Cervoni M.S."/>
            <person name="Silva S.R."/>
            <person name="Dalarmi F."/>
            <person name="Del Lama M.A."/>
            <person name="Depintor T.S."/>
            <person name="Ferreira K.M."/>
            <person name="Goria P.S."/>
            <person name="Jaskot M.C."/>
            <person name="Lago D.C."/>
            <person name="Luna-Lucena D."/>
            <person name="Moda L.M."/>
            <person name="Nascimento L."/>
            <person name="Pedrino M."/>
            <person name="Rabico F.O."/>
            <person name="Sanches F.C."/>
            <person name="Santos D.E."/>
            <person name="Santos C.G."/>
            <person name="Vieira J."/>
            <person name="Lopes T.F."/>
            <person name="Barchuk A.R."/>
            <person name="Hartfelder K."/>
            <person name="Simoes Z.L.P."/>
            <person name="Bitondi M.M.G."/>
            <person name="Pinheiro D.G."/>
        </authorList>
    </citation>
    <scope>NUCLEOTIDE SEQUENCE</scope>
    <source>
        <strain evidence="2">USP_RPSP 00005682</strain>
        <tissue evidence="2">Whole individual</tissue>
    </source>
</reference>
<dbReference type="Proteomes" id="UP000655588">
    <property type="component" value="Unassembled WGS sequence"/>
</dbReference>
<accession>A0A833W0P7</accession>
<comment type="caution">
    <text evidence="2">The sequence shown here is derived from an EMBL/GenBank/DDBJ whole genome shotgun (WGS) entry which is preliminary data.</text>
</comment>
<evidence type="ECO:0000256" key="1">
    <source>
        <dbReference type="SAM" id="Phobius"/>
    </source>
</evidence>
<name>A0A833W0P7_9HYME</name>
<keyword evidence="1" id="KW-1133">Transmembrane helix</keyword>
<gene>
    <name evidence="2" type="ORF">E2986_13817</name>
</gene>
<feature type="transmembrane region" description="Helical" evidence="1">
    <location>
        <begin position="26"/>
        <end position="44"/>
    </location>
</feature>
<protein>
    <submittedName>
        <fullName evidence="2">Uncharacterized protein</fullName>
    </submittedName>
</protein>
<sequence length="75" mass="8764">MALHVPKAPGMAQMLKEGARVRYDTMFHQIFPFMDIVIHLILHFYNILKNVIAKDIAKFTYLFVLSATGLWFIYC</sequence>
<evidence type="ECO:0000313" key="2">
    <source>
        <dbReference type="EMBL" id="KAF3429955.1"/>
    </source>
</evidence>
<keyword evidence="1" id="KW-0812">Transmembrane</keyword>
<proteinExistence type="predicted"/>
<dbReference type="AlphaFoldDB" id="A0A833W0P7"/>
<keyword evidence="3" id="KW-1185">Reference proteome</keyword>
<feature type="transmembrane region" description="Helical" evidence="1">
    <location>
        <begin position="56"/>
        <end position="74"/>
    </location>
</feature>
<dbReference type="EMBL" id="WNWW01000135">
    <property type="protein sequence ID" value="KAF3429955.1"/>
    <property type="molecule type" value="Genomic_DNA"/>
</dbReference>
<organism evidence="2 3">
    <name type="scientific">Frieseomelitta varia</name>
    <dbReference type="NCBI Taxonomy" id="561572"/>
    <lineage>
        <taxon>Eukaryota</taxon>
        <taxon>Metazoa</taxon>
        <taxon>Ecdysozoa</taxon>
        <taxon>Arthropoda</taxon>
        <taxon>Hexapoda</taxon>
        <taxon>Insecta</taxon>
        <taxon>Pterygota</taxon>
        <taxon>Neoptera</taxon>
        <taxon>Endopterygota</taxon>
        <taxon>Hymenoptera</taxon>
        <taxon>Apocrita</taxon>
        <taxon>Aculeata</taxon>
        <taxon>Apoidea</taxon>
        <taxon>Anthophila</taxon>
        <taxon>Apidae</taxon>
        <taxon>Frieseomelitta</taxon>
    </lineage>
</organism>
<evidence type="ECO:0000313" key="3">
    <source>
        <dbReference type="Proteomes" id="UP000655588"/>
    </source>
</evidence>